<dbReference type="InterPro" id="IPR004045">
    <property type="entry name" value="Glutathione_S-Trfase_N"/>
</dbReference>
<sequence length="253" mass="28360">MNKNLELLSSTIASSLRLWRGTWGDKPSHTPEKLLVLFDREDDAECRLVREALTELNFDALVYPCPIGGTRFAAKRKKFAPGTQLPALYDPNTGKTLAGAEKILPYLYSEYLGTNASDAPKVSPLNMLGAQLAGLVRSPMGLEVRESTAPKKNLTLYSFESSPYSRPVRERLCELELPYHLINLGKLQWAELGPAIARPFAFGKYEPVAGSKREAFLKEHGKVQLPYLIDPNHKIKMFESTAILDYLERTYAK</sequence>
<dbReference type="SFLD" id="SFLDS00019">
    <property type="entry name" value="Glutathione_Transferase_(cytos"/>
    <property type="match status" value="1"/>
</dbReference>
<organism evidence="2 3">
    <name type="scientific">Massilia glaciei</name>
    <dbReference type="NCBI Taxonomy" id="1524097"/>
    <lineage>
        <taxon>Bacteria</taxon>
        <taxon>Pseudomonadati</taxon>
        <taxon>Pseudomonadota</taxon>
        <taxon>Betaproteobacteria</taxon>
        <taxon>Burkholderiales</taxon>
        <taxon>Oxalobacteraceae</taxon>
        <taxon>Telluria group</taxon>
        <taxon>Massilia</taxon>
    </lineage>
</organism>
<dbReference type="PANTHER" id="PTHR45288">
    <property type="entry name" value="THIOREDOXIN FAMILY PROTEIN"/>
    <property type="match status" value="1"/>
</dbReference>
<dbReference type="OrthoDB" id="9795531at2"/>
<dbReference type="PANTHER" id="PTHR45288:SF1">
    <property type="entry name" value="THIOREDOXIN FAMILY PROTEIN"/>
    <property type="match status" value="1"/>
</dbReference>
<comment type="caution">
    <text evidence="2">The sequence shown here is derived from an EMBL/GenBank/DDBJ whole genome shotgun (WGS) entry which is preliminary data.</text>
</comment>
<dbReference type="AlphaFoldDB" id="A0A2U2HN29"/>
<evidence type="ECO:0000313" key="3">
    <source>
        <dbReference type="Proteomes" id="UP000241421"/>
    </source>
</evidence>
<dbReference type="PROSITE" id="PS50404">
    <property type="entry name" value="GST_NTER"/>
    <property type="match status" value="1"/>
</dbReference>
<keyword evidence="3" id="KW-1185">Reference proteome</keyword>
<evidence type="ECO:0000313" key="2">
    <source>
        <dbReference type="EMBL" id="PWF48879.1"/>
    </source>
</evidence>
<accession>A0A2U2HN29</accession>
<dbReference type="Proteomes" id="UP000241421">
    <property type="component" value="Unassembled WGS sequence"/>
</dbReference>
<dbReference type="InterPro" id="IPR036249">
    <property type="entry name" value="Thioredoxin-like_sf"/>
</dbReference>
<dbReference type="EMBL" id="PXWF02000124">
    <property type="protein sequence ID" value="PWF48879.1"/>
    <property type="molecule type" value="Genomic_DNA"/>
</dbReference>
<gene>
    <name evidence="2" type="ORF">C7C56_009535</name>
</gene>
<proteinExistence type="predicted"/>
<dbReference type="InterPro" id="IPR040079">
    <property type="entry name" value="Glutathione_S-Trfase"/>
</dbReference>
<evidence type="ECO:0000259" key="1">
    <source>
        <dbReference type="PROSITE" id="PS50404"/>
    </source>
</evidence>
<dbReference type="RefSeq" id="WP_106757208.1">
    <property type="nucleotide sequence ID" value="NZ_PXWF02000124.1"/>
</dbReference>
<feature type="domain" description="GST N-terminal" evidence="1">
    <location>
        <begin position="152"/>
        <end position="253"/>
    </location>
</feature>
<protein>
    <recommendedName>
        <fullName evidence="1">GST N-terminal domain-containing protein</fullName>
    </recommendedName>
</protein>
<dbReference type="SFLD" id="SFLDG01202">
    <property type="entry name" value="SUF2.2"/>
    <property type="match status" value="1"/>
</dbReference>
<dbReference type="SFLD" id="SFLDG01181">
    <property type="entry name" value="SUF2"/>
    <property type="match status" value="1"/>
</dbReference>
<dbReference type="Gene3D" id="3.40.30.10">
    <property type="entry name" value="Glutaredoxin"/>
    <property type="match status" value="2"/>
</dbReference>
<dbReference type="SUPFAM" id="SSF52833">
    <property type="entry name" value="Thioredoxin-like"/>
    <property type="match status" value="2"/>
</dbReference>
<name>A0A2U2HN29_9BURK</name>
<reference evidence="2 3" key="1">
    <citation type="submission" date="2018-04" db="EMBL/GenBank/DDBJ databases">
        <title>Massilia violaceinigra sp. nov., a novel purple-pigmented bacterium isolated from Tianshan glacier, Xinjiang, China.</title>
        <authorList>
            <person name="Wang H."/>
        </authorList>
    </citation>
    <scope>NUCLEOTIDE SEQUENCE [LARGE SCALE GENOMIC DNA]</scope>
    <source>
        <strain evidence="2 3">B448-2</strain>
    </source>
</reference>
<dbReference type="Pfam" id="PF13417">
    <property type="entry name" value="GST_N_3"/>
    <property type="match status" value="2"/>
</dbReference>